<sequence>MPEDASRKNLIERIRQQPEPTRWAITIAVTAVLAGLLIVFWVQNISRQLAALSTSSSIEKEKSAAGEVSPAPASFSAAIRGVVDSLKVIGSGADPVKTAEEPQPSPAAREKPPLEEPSALGSFFRTAADIVRFNLALMGKTFRDVSQGNF</sequence>
<keyword evidence="2" id="KW-1133">Transmembrane helix</keyword>
<protein>
    <submittedName>
        <fullName evidence="3">Uncharacterized protein</fullName>
    </submittedName>
</protein>
<comment type="caution">
    <text evidence="3">The sequence shown here is derived from an EMBL/GenBank/DDBJ whole genome shotgun (WGS) entry which is preliminary data.</text>
</comment>
<keyword evidence="2" id="KW-0812">Transmembrane</keyword>
<feature type="region of interest" description="Disordered" evidence="1">
    <location>
        <begin position="93"/>
        <end position="116"/>
    </location>
</feature>
<proteinExistence type="predicted"/>
<name>A0A931SB77_9BACT</name>
<keyword evidence="2" id="KW-0472">Membrane</keyword>
<evidence type="ECO:0000256" key="1">
    <source>
        <dbReference type="SAM" id="MobiDB-lite"/>
    </source>
</evidence>
<evidence type="ECO:0000256" key="2">
    <source>
        <dbReference type="SAM" id="Phobius"/>
    </source>
</evidence>
<accession>A0A931SB77</accession>
<reference evidence="3" key="1">
    <citation type="submission" date="2020-07" db="EMBL/GenBank/DDBJ databases">
        <title>Huge and variable diversity of episymbiotic CPR bacteria and DPANN archaea in groundwater ecosystems.</title>
        <authorList>
            <person name="He C.Y."/>
            <person name="Keren R."/>
            <person name="Whittaker M."/>
            <person name="Farag I.F."/>
            <person name="Doudna J."/>
            <person name="Cate J.H.D."/>
            <person name="Banfield J.F."/>
        </authorList>
    </citation>
    <scope>NUCLEOTIDE SEQUENCE</scope>
    <source>
        <strain evidence="3">NC_groundwater_193_Ag_S-0.1um_51_7</strain>
    </source>
</reference>
<evidence type="ECO:0000313" key="4">
    <source>
        <dbReference type="Proteomes" id="UP000724148"/>
    </source>
</evidence>
<evidence type="ECO:0000313" key="3">
    <source>
        <dbReference type="EMBL" id="MBI2096802.1"/>
    </source>
</evidence>
<dbReference type="EMBL" id="JACOZA010000037">
    <property type="protein sequence ID" value="MBI2096802.1"/>
    <property type="molecule type" value="Genomic_DNA"/>
</dbReference>
<gene>
    <name evidence="3" type="ORF">HYT40_01440</name>
</gene>
<dbReference type="AlphaFoldDB" id="A0A931SB77"/>
<organism evidence="3 4">
    <name type="scientific">Candidatus Sungiibacteriota bacterium</name>
    <dbReference type="NCBI Taxonomy" id="2750080"/>
    <lineage>
        <taxon>Bacteria</taxon>
        <taxon>Candidatus Sungiibacteriota</taxon>
    </lineage>
</organism>
<dbReference type="Proteomes" id="UP000724148">
    <property type="component" value="Unassembled WGS sequence"/>
</dbReference>
<feature type="transmembrane region" description="Helical" evidence="2">
    <location>
        <begin position="21"/>
        <end position="42"/>
    </location>
</feature>